<dbReference type="Proteomes" id="UP000694846">
    <property type="component" value="Unplaced"/>
</dbReference>
<accession>A0A8B8G8K3</accession>
<evidence type="ECO:0000313" key="9">
    <source>
        <dbReference type="RefSeq" id="XP_025418941.1"/>
    </source>
</evidence>
<name>A0A8B8G8K3_9HEMI</name>
<dbReference type="AlphaFoldDB" id="A0A8B8G8K3"/>
<evidence type="ECO:0000256" key="4">
    <source>
        <dbReference type="ARBA" id="ARBA00022884"/>
    </source>
</evidence>
<dbReference type="OrthoDB" id="590761at2759"/>
<dbReference type="PANTHER" id="PTHR11960:SF8">
    <property type="entry name" value="EUKARYOTIC TRANSLATION INITIATION FACTOR 4E1-RELATED"/>
    <property type="match status" value="1"/>
</dbReference>
<dbReference type="GO" id="GO:0003743">
    <property type="term" value="F:translation initiation factor activity"/>
    <property type="evidence" value="ECO:0007669"/>
    <property type="project" value="UniProtKB-KW"/>
</dbReference>
<dbReference type="GeneID" id="112689438"/>
<evidence type="ECO:0000256" key="5">
    <source>
        <dbReference type="ARBA" id="ARBA00022917"/>
    </source>
</evidence>
<keyword evidence="3" id="KW-0810">Translation regulation</keyword>
<dbReference type="Pfam" id="PF01652">
    <property type="entry name" value="IF4E"/>
    <property type="match status" value="1"/>
</dbReference>
<evidence type="ECO:0000313" key="8">
    <source>
        <dbReference type="Proteomes" id="UP000694846"/>
    </source>
</evidence>
<dbReference type="PROSITE" id="PS00813">
    <property type="entry name" value="IF4E"/>
    <property type="match status" value="1"/>
</dbReference>
<dbReference type="GO" id="GO:0016281">
    <property type="term" value="C:eukaryotic translation initiation factor 4F complex"/>
    <property type="evidence" value="ECO:0007669"/>
    <property type="project" value="TreeGrafter"/>
</dbReference>
<evidence type="ECO:0000256" key="7">
    <source>
        <dbReference type="RuleBase" id="RU004374"/>
    </source>
</evidence>
<organism evidence="8 9">
    <name type="scientific">Sipha flava</name>
    <name type="common">yellow sugarcane aphid</name>
    <dbReference type="NCBI Taxonomy" id="143950"/>
    <lineage>
        <taxon>Eukaryota</taxon>
        <taxon>Metazoa</taxon>
        <taxon>Ecdysozoa</taxon>
        <taxon>Arthropoda</taxon>
        <taxon>Hexapoda</taxon>
        <taxon>Insecta</taxon>
        <taxon>Pterygota</taxon>
        <taxon>Neoptera</taxon>
        <taxon>Paraneoptera</taxon>
        <taxon>Hemiptera</taxon>
        <taxon>Sternorrhyncha</taxon>
        <taxon>Aphidomorpha</taxon>
        <taxon>Aphidoidea</taxon>
        <taxon>Aphididae</taxon>
        <taxon>Sipha</taxon>
    </lineage>
</organism>
<evidence type="ECO:0000256" key="1">
    <source>
        <dbReference type="ARBA" id="ARBA00009860"/>
    </source>
</evidence>
<dbReference type="GO" id="GO:0000340">
    <property type="term" value="F:RNA 7-methylguanosine cap binding"/>
    <property type="evidence" value="ECO:0007669"/>
    <property type="project" value="TreeGrafter"/>
</dbReference>
<keyword evidence="8" id="KW-1185">Reference proteome</keyword>
<dbReference type="InterPro" id="IPR001040">
    <property type="entry name" value="TIF_eIF_4E"/>
</dbReference>
<sequence length="194" mass="23065">MKNHNIKNMELESNYMDDVHLLSDSWKLWYWKFDGLIDPRKNWLENLHGLCEFDSVEKFWSIFNHIKKPSMLKIGCDYSVFKSDIKPIWEDTTNKNGGRWLIKDNGLLDQYWIDILLSMIGGMYYPYDSNICGIVYNKRQHSKLSIWISTCDNNIVNTIGSKLKLYLDMKEKIKFEKHSETVTKKKNATFKFSK</sequence>
<dbReference type="InterPro" id="IPR023398">
    <property type="entry name" value="TIF_eIF4e-like"/>
</dbReference>
<evidence type="ECO:0000256" key="3">
    <source>
        <dbReference type="ARBA" id="ARBA00022845"/>
    </source>
</evidence>
<dbReference type="InterPro" id="IPR019770">
    <property type="entry name" value="TIF_eIF_4E_CS"/>
</dbReference>
<comment type="similarity">
    <text evidence="1 7">Belongs to the eukaryotic initiation factor 4E family.</text>
</comment>
<dbReference type="RefSeq" id="XP_025418941.1">
    <property type="nucleotide sequence ID" value="XM_025563156.1"/>
</dbReference>
<gene>
    <name evidence="9" type="primary">LOC112689438</name>
</gene>
<dbReference type="SUPFAM" id="SSF55418">
    <property type="entry name" value="eIF4e-like"/>
    <property type="match status" value="1"/>
</dbReference>
<keyword evidence="2 7" id="KW-0396">Initiation factor</keyword>
<evidence type="ECO:0000256" key="6">
    <source>
        <dbReference type="ARBA" id="ARBA00032656"/>
    </source>
</evidence>
<dbReference type="PANTHER" id="PTHR11960">
    <property type="entry name" value="EUKARYOTIC TRANSLATION INITIATION FACTOR 4E RELATED"/>
    <property type="match status" value="1"/>
</dbReference>
<dbReference type="Gene3D" id="3.30.760.10">
    <property type="entry name" value="RNA Cap, Translation Initiation Factor Eif4e"/>
    <property type="match status" value="1"/>
</dbReference>
<evidence type="ECO:0000256" key="2">
    <source>
        <dbReference type="ARBA" id="ARBA00022540"/>
    </source>
</evidence>
<proteinExistence type="inferred from homology"/>
<keyword evidence="5 7" id="KW-0648">Protein biosynthesis</keyword>
<dbReference type="GO" id="GO:0006417">
    <property type="term" value="P:regulation of translation"/>
    <property type="evidence" value="ECO:0007669"/>
    <property type="project" value="UniProtKB-KW"/>
</dbReference>
<protein>
    <recommendedName>
        <fullName evidence="6">eIF-4F 25 kDa subunit</fullName>
    </recommendedName>
</protein>
<keyword evidence="4 7" id="KW-0694">RNA-binding</keyword>
<reference evidence="9" key="1">
    <citation type="submission" date="2025-08" db="UniProtKB">
        <authorList>
            <consortium name="RefSeq"/>
        </authorList>
    </citation>
    <scope>IDENTIFICATION</scope>
    <source>
        <tissue evidence="9">Whole body</tissue>
    </source>
</reference>